<proteinExistence type="predicted"/>
<dbReference type="SMART" id="SM00066">
    <property type="entry name" value="GAL4"/>
    <property type="match status" value="1"/>
</dbReference>
<feature type="region of interest" description="Disordered" evidence="8">
    <location>
        <begin position="1"/>
        <end position="31"/>
    </location>
</feature>
<keyword evidence="6" id="KW-0804">Transcription</keyword>
<dbReference type="GO" id="GO:0043565">
    <property type="term" value="F:sequence-specific DNA binding"/>
    <property type="evidence" value="ECO:0007669"/>
    <property type="project" value="TreeGrafter"/>
</dbReference>
<dbReference type="STRING" id="1344418.A0A1D2V9G5"/>
<keyword evidence="5" id="KW-0238">DNA-binding</keyword>
<evidence type="ECO:0000256" key="6">
    <source>
        <dbReference type="ARBA" id="ARBA00023163"/>
    </source>
</evidence>
<dbReference type="GeneID" id="30964943"/>
<evidence type="ECO:0000256" key="8">
    <source>
        <dbReference type="SAM" id="MobiDB-lite"/>
    </source>
</evidence>
<evidence type="ECO:0000256" key="5">
    <source>
        <dbReference type="ARBA" id="ARBA00023125"/>
    </source>
</evidence>
<dbReference type="PROSITE" id="PS50048">
    <property type="entry name" value="ZN2_CY6_FUNGAL_2"/>
    <property type="match status" value="1"/>
</dbReference>
<keyword evidence="9" id="KW-1133">Transmembrane helix</keyword>
<evidence type="ECO:0000256" key="9">
    <source>
        <dbReference type="SAM" id="Phobius"/>
    </source>
</evidence>
<evidence type="ECO:0000256" key="1">
    <source>
        <dbReference type="ARBA" id="ARBA00004123"/>
    </source>
</evidence>
<dbReference type="Gene3D" id="4.10.240.10">
    <property type="entry name" value="Zn(2)-C6 fungal-type DNA-binding domain"/>
    <property type="match status" value="1"/>
</dbReference>
<evidence type="ECO:0000313" key="12">
    <source>
        <dbReference type="Proteomes" id="UP000095038"/>
    </source>
</evidence>
<feature type="region of interest" description="Disordered" evidence="8">
    <location>
        <begin position="69"/>
        <end position="93"/>
    </location>
</feature>
<feature type="domain" description="Zn(2)-C6 fungal-type" evidence="10">
    <location>
        <begin position="96"/>
        <end position="125"/>
    </location>
</feature>
<keyword evidence="12" id="KW-1185">Reference proteome</keyword>
<dbReference type="Proteomes" id="UP000095038">
    <property type="component" value="Unassembled WGS sequence"/>
</dbReference>
<dbReference type="AlphaFoldDB" id="A0A1D2V9G5"/>
<dbReference type="EMBL" id="KV454494">
    <property type="protein sequence ID" value="ODV58155.1"/>
    <property type="molecule type" value="Genomic_DNA"/>
</dbReference>
<keyword evidence="3" id="KW-0862">Zinc</keyword>
<dbReference type="InterPro" id="IPR001138">
    <property type="entry name" value="Zn2Cys6_DnaBD"/>
</dbReference>
<evidence type="ECO:0000256" key="4">
    <source>
        <dbReference type="ARBA" id="ARBA00023015"/>
    </source>
</evidence>
<sequence length="622" mass="71161">MDTPTKESQTDNSEENAKSLNENLAGVEPTQKLSPKLFLTASTSPKVILPAPATTIISAVSAVASASSASFKDPKDSSSTNPPHPVPQKRRRVTRACDECRKKKVKCDGQQPCVHCTVYNYNCTYDQPSNRSKKNKLLHHSSFNNNISSSSNNNHNPYNPNSNNTSNTNNFNINVNLSNLNNHFNTNNNPHIQIDQQQKQIKIMLPPLETTLNYVNKACDSACLFKYYNRKNLLIIIQELYNENNNQLIKSTFSKISNSNPNNTDNKAKSNDKNDKNYYNYYNASYTLLRKSNIIETNDMTNLITLFTLVIFLQCTARLSTCYSYIGIVLRSALRIGLHRKIQYFSNPIEAENRKRLFWSIYKMDVYINTMLGLPSISNSDVDQDLPAELDDENITDTEYLLENQKDNLSLVGVSNHHTKLVIILNHVVKNLYPITTPSNHSTQPLNNIKVKKMEKEIQDWLDNLPIELNPYNVPIPQKYYRQNRLLYLSFLHIQIVLYRPFIHLISHKYLSNTNIDLKSVENAKNCIASAIKVVELAIEMFDHSLLNGAYWFSIYPIFYSVACLVYYIHENSNSVDPTTLQIRSYAEKGKNVLIKLRDNSVAASRTYHILNVMFDKLNKKT</sequence>
<keyword evidence="9" id="KW-0472">Membrane</keyword>
<dbReference type="InterPro" id="IPR007219">
    <property type="entry name" value="XnlR_reg_dom"/>
</dbReference>
<dbReference type="GO" id="GO:0008270">
    <property type="term" value="F:zinc ion binding"/>
    <property type="evidence" value="ECO:0007669"/>
    <property type="project" value="InterPro"/>
</dbReference>
<name>A0A1D2V9G5_9ASCO</name>
<dbReference type="PROSITE" id="PS00463">
    <property type="entry name" value="ZN2_CY6_FUNGAL_1"/>
    <property type="match status" value="1"/>
</dbReference>
<dbReference type="PANTHER" id="PTHR47540:SF1">
    <property type="entry name" value="ACTIVATOR OF STRESS GENES 1-RELATED"/>
    <property type="match status" value="1"/>
</dbReference>
<dbReference type="FunCoup" id="A0A1D2V9G5">
    <property type="interactions" value="296"/>
</dbReference>
<protein>
    <recommendedName>
        <fullName evidence="10">Zn(2)-C6 fungal-type domain-containing protein</fullName>
    </recommendedName>
</protein>
<comment type="subcellular location">
    <subcellularLocation>
        <location evidence="1">Nucleus</location>
    </subcellularLocation>
</comment>
<feature type="region of interest" description="Disordered" evidence="8">
    <location>
        <begin position="255"/>
        <end position="274"/>
    </location>
</feature>
<dbReference type="GO" id="GO:0000981">
    <property type="term" value="F:DNA-binding transcription factor activity, RNA polymerase II-specific"/>
    <property type="evidence" value="ECO:0007669"/>
    <property type="project" value="InterPro"/>
</dbReference>
<reference evidence="12" key="1">
    <citation type="submission" date="2016-05" db="EMBL/GenBank/DDBJ databases">
        <title>Comparative genomics of biotechnologically important yeasts.</title>
        <authorList>
            <consortium name="DOE Joint Genome Institute"/>
            <person name="Riley R."/>
            <person name="Haridas S."/>
            <person name="Wolfe K.H."/>
            <person name="Lopes M.R."/>
            <person name="Hittinger C.T."/>
            <person name="Goker M."/>
            <person name="Salamov A."/>
            <person name="Wisecaver J."/>
            <person name="Long T.M."/>
            <person name="Aerts A.L."/>
            <person name="Barry K."/>
            <person name="Choi C."/>
            <person name="Clum A."/>
            <person name="Coughlan A.Y."/>
            <person name="Deshpande S."/>
            <person name="Douglass A.P."/>
            <person name="Hanson S.J."/>
            <person name="Klenk H.-P."/>
            <person name="Labutti K."/>
            <person name="Lapidus A."/>
            <person name="Lindquist E."/>
            <person name="Lipzen A."/>
            <person name="Meier-Kolthoff J.P."/>
            <person name="Ohm R.A."/>
            <person name="Otillar R.P."/>
            <person name="Pangilinan J."/>
            <person name="Peng Y."/>
            <person name="Rokas A."/>
            <person name="Rosa C.A."/>
            <person name="Scheuner C."/>
            <person name="Sibirny A.A."/>
            <person name="Slot J.C."/>
            <person name="Stielow J.B."/>
            <person name="Sun H."/>
            <person name="Kurtzman C.P."/>
            <person name="Blackwell M."/>
            <person name="Grigoriev I.V."/>
            <person name="Jeffries T.W."/>
        </authorList>
    </citation>
    <scope>NUCLEOTIDE SEQUENCE [LARGE SCALE GENOMIC DNA]</scope>
    <source>
        <strain evidence="12">DSM 1968</strain>
    </source>
</reference>
<dbReference type="Pfam" id="PF04082">
    <property type="entry name" value="Fungal_trans"/>
    <property type="match status" value="1"/>
</dbReference>
<dbReference type="CDD" id="cd12148">
    <property type="entry name" value="fungal_TF_MHR"/>
    <property type="match status" value="1"/>
</dbReference>
<evidence type="ECO:0000256" key="3">
    <source>
        <dbReference type="ARBA" id="ARBA00022833"/>
    </source>
</evidence>
<accession>A0A1D2V9G5</accession>
<dbReference type="InterPro" id="IPR051711">
    <property type="entry name" value="Stress_Response_Reg"/>
</dbReference>
<dbReference type="GO" id="GO:0045944">
    <property type="term" value="P:positive regulation of transcription by RNA polymerase II"/>
    <property type="evidence" value="ECO:0007669"/>
    <property type="project" value="TreeGrafter"/>
</dbReference>
<dbReference type="InterPro" id="IPR036864">
    <property type="entry name" value="Zn2-C6_fun-type_DNA-bd_sf"/>
</dbReference>
<keyword evidence="9" id="KW-0812">Transmembrane</keyword>
<dbReference type="OrthoDB" id="422427at2759"/>
<dbReference type="CDD" id="cd00067">
    <property type="entry name" value="GAL4"/>
    <property type="match status" value="1"/>
</dbReference>
<dbReference type="GO" id="GO:0005634">
    <property type="term" value="C:nucleus"/>
    <property type="evidence" value="ECO:0007669"/>
    <property type="project" value="UniProtKB-SubCell"/>
</dbReference>
<gene>
    <name evidence="11" type="ORF">ASCRUDRAFT_62748</name>
</gene>
<dbReference type="InParanoid" id="A0A1D2V9G5"/>
<organism evidence="11 12">
    <name type="scientific">Ascoidea rubescens DSM 1968</name>
    <dbReference type="NCBI Taxonomy" id="1344418"/>
    <lineage>
        <taxon>Eukaryota</taxon>
        <taxon>Fungi</taxon>
        <taxon>Dikarya</taxon>
        <taxon>Ascomycota</taxon>
        <taxon>Saccharomycotina</taxon>
        <taxon>Saccharomycetes</taxon>
        <taxon>Ascoideaceae</taxon>
        <taxon>Ascoidea</taxon>
    </lineage>
</organism>
<keyword evidence="7" id="KW-0539">Nucleus</keyword>
<evidence type="ECO:0000256" key="2">
    <source>
        <dbReference type="ARBA" id="ARBA00022723"/>
    </source>
</evidence>
<dbReference type="SMART" id="SM00906">
    <property type="entry name" value="Fungal_trans"/>
    <property type="match status" value="1"/>
</dbReference>
<feature type="non-terminal residue" evidence="11">
    <location>
        <position position="622"/>
    </location>
</feature>
<evidence type="ECO:0000313" key="11">
    <source>
        <dbReference type="EMBL" id="ODV58155.1"/>
    </source>
</evidence>
<dbReference type="RefSeq" id="XP_020044462.1">
    <property type="nucleotide sequence ID" value="XM_020191307.1"/>
</dbReference>
<evidence type="ECO:0000259" key="10">
    <source>
        <dbReference type="PROSITE" id="PS50048"/>
    </source>
</evidence>
<dbReference type="PANTHER" id="PTHR47540">
    <property type="entry name" value="THIAMINE REPRESSIBLE GENES REGULATORY PROTEIN THI5"/>
    <property type="match status" value="1"/>
</dbReference>
<dbReference type="SUPFAM" id="SSF57701">
    <property type="entry name" value="Zn2/Cys6 DNA-binding domain"/>
    <property type="match status" value="1"/>
</dbReference>
<dbReference type="Pfam" id="PF00172">
    <property type="entry name" value="Zn_clus"/>
    <property type="match status" value="1"/>
</dbReference>
<keyword evidence="2" id="KW-0479">Metal-binding</keyword>
<feature type="transmembrane region" description="Helical" evidence="9">
    <location>
        <begin position="550"/>
        <end position="569"/>
    </location>
</feature>
<evidence type="ECO:0000256" key="7">
    <source>
        <dbReference type="ARBA" id="ARBA00023242"/>
    </source>
</evidence>
<feature type="region of interest" description="Disordered" evidence="8">
    <location>
        <begin position="141"/>
        <end position="169"/>
    </location>
</feature>
<dbReference type="GO" id="GO:0006351">
    <property type="term" value="P:DNA-templated transcription"/>
    <property type="evidence" value="ECO:0007669"/>
    <property type="project" value="InterPro"/>
</dbReference>
<keyword evidence="4" id="KW-0805">Transcription regulation</keyword>